<accession>A0ABT8GPQ1</accession>
<proteinExistence type="predicted"/>
<dbReference type="EMBL" id="JAUHTQ010000004">
    <property type="protein sequence ID" value="MDN4493401.1"/>
    <property type="molecule type" value="Genomic_DNA"/>
</dbReference>
<reference evidence="2" key="1">
    <citation type="submission" date="2023-07" db="EMBL/GenBank/DDBJ databases">
        <title>Ureibacillus sp. isolated from freshwater well.</title>
        <authorList>
            <person name="Kirdat K."/>
            <person name="Bhatt A."/>
            <person name="Teware R."/>
            <person name="Bhavsar Y."/>
            <person name="Yadav A."/>
        </authorList>
    </citation>
    <scope>NUCLEOTIDE SEQUENCE</scope>
    <source>
        <strain evidence="2">BA0131</strain>
    </source>
</reference>
<gene>
    <name evidence="2" type="ORF">QYB95_07625</name>
</gene>
<keyword evidence="3" id="KW-1185">Reference proteome</keyword>
<feature type="transmembrane region" description="Helical" evidence="1">
    <location>
        <begin position="63"/>
        <end position="84"/>
    </location>
</feature>
<dbReference type="Proteomes" id="UP001172743">
    <property type="component" value="Unassembled WGS sequence"/>
</dbReference>
<feature type="transmembrane region" description="Helical" evidence="1">
    <location>
        <begin position="12"/>
        <end position="32"/>
    </location>
</feature>
<dbReference type="RefSeq" id="WP_301137709.1">
    <property type="nucleotide sequence ID" value="NZ_JAUHTQ010000004.1"/>
</dbReference>
<feature type="transmembrane region" description="Helical" evidence="1">
    <location>
        <begin position="38"/>
        <end position="56"/>
    </location>
</feature>
<evidence type="ECO:0000256" key="1">
    <source>
        <dbReference type="SAM" id="Phobius"/>
    </source>
</evidence>
<evidence type="ECO:0000313" key="3">
    <source>
        <dbReference type="Proteomes" id="UP001172743"/>
    </source>
</evidence>
<comment type="caution">
    <text evidence="2">The sequence shown here is derived from an EMBL/GenBank/DDBJ whole genome shotgun (WGS) entry which is preliminary data.</text>
</comment>
<sequence>MTQYNSEELSLILQVIAGITLTMGMAFTLSVYHGSVPGFALIGAAVGLAIIIGCWGGMKHLGFMVAIILVSIVLSIYFNFSALLG</sequence>
<protein>
    <submittedName>
        <fullName evidence="2">Uncharacterized protein</fullName>
    </submittedName>
</protein>
<evidence type="ECO:0000313" key="2">
    <source>
        <dbReference type="EMBL" id="MDN4493401.1"/>
    </source>
</evidence>
<keyword evidence="1" id="KW-0812">Transmembrane</keyword>
<keyword evidence="1" id="KW-1133">Transmembrane helix</keyword>
<organism evidence="2 3">
    <name type="scientific">Ureibacillus aquaedulcis</name>
    <dbReference type="NCBI Taxonomy" id="3058421"/>
    <lineage>
        <taxon>Bacteria</taxon>
        <taxon>Bacillati</taxon>
        <taxon>Bacillota</taxon>
        <taxon>Bacilli</taxon>
        <taxon>Bacillales</taxon>
        <taxon>Caryophanaceae</taxon>
        <taxon>Ureibacillus</taxon>
    </lineage>
</organism>
<name>A0ABT8GPQ1_9BACL</name>
<keyword evidence="1" id="KW-0472">Membrane</keyword>